<dbReference type="EMBL" id="VBZC01000059">
    <property type="protein sequence ID" value="TLS41230.1"/>
    <property type="molecule type" value="Genomic_DNA"/>
</dbReference>
<evidence type="ECO:0000313" key="1">
    <source>
        <dbReference type="EMBL" id="TLS41230.1"/>
    </source>
</evidence>
<reference evidence="1 2" key="1">
    <citation type="submission" date="2019-05" db="EMBL/GenBank/DDBJ databases">
        <title>Streptomyces sp. NEAU-C151, a novel actinomycete isolated from soil.</title>
        <authorList>
            <person name="Han L."/>
            <person name="Jiang H."/>
        </authorList>
    </citation>
    <scope>NUCLEOTIDE SEQUENCE [LARGE SCALE GENOMIC DNA]</scope>
    <source>
        <strain evidence="1 2">NEAU-C151</strain>
    </source>
</reference>
<proteinExistence type="predicted"/>
<accession>A0A5R9FGG7</accession>
<dbReference type="SUPFAM" id="SSF52540">
    <property type="entry name" value="P-loop containing nucleoside triphosphate hydrolases"/>
    <property type="match status" value="1"/>
</dbReference>
<sequence>MSAYQASDSRTSGTAAAISAVGLVKAYGEQRVLDGVDLQIPQGSVFSLLGPNGA</sequence>
<organism evidence="1 2">
    <name type="scientific">Streptomyces montanus</name>
    <dbReference type="NCBI Taxonomy" id="2580423"/>
    <lineage>
        <taxon>Bacteria</taxon>
        <taxon>Bacillati</taxon>
        <taxon>Actinomycetota</taxon>
        <taxon>Actinomycetes</taxon>
        <taxon>Kitasatosporales</taxon>
        <taxon>Streptomycetaceae</taxon>
        <taxon>Streptomyces</taxon>
    </lineage>
</organism>
<dbReference type="InterPro" id="IPR027417">
    <property type="entry name" value="P-loop_NTPase"/>
</dbReference>
<comment type="caution">
    <text evidence="1">The sequence shown here is derived from an EMBL/GenBank/DDBJ whole genome shotgun (WGS) entry which is preliminary data.</text>
</comment>
<protein>
    <submittedName>
        <fullName evidence="1">ABC transporter</fullName>
    </submittedName>
</protein>
<dbReference type="Gene3D" id="3.40.50.300">
    <property type="entry name" value="P-loop containing nucleotide triphosphate hydrolases"/>
    <property type="match status" value="1"/>
</dbReference>
<name>A0A5R9FGG7_9ACTN</name>
<feature type="non-terminal residue" evidence="1">
    <location>
        <position position="54"/>
    </location>
</feature>
<evidence type="ECO:0000313" key="2">
    <source>
        <dbReference type="Proteomes" id="UP000305906"/>
    </source>
</evidence>
<dbReference type="Proteomes" id="UP000305906">
    <property type="component" value="Unassembled WGS sequence"/>
</dbReference>
<dbReference type="AlphaFoldDB" id="A0A5R9FGG7"/>
<keyword evidence="2" id="KW-1185">Reference proteome</keyword>
<gene>
    <name evidence="1" type="ORF">FE633_37050</name>
</gene>